<feature type="region of interest" description="Disordered" evidence="1">
    <location>
        <begin position="102"/>
        <end position="128"/>
    </location>
</feature>
<feature type="non-terminal residue" evidence="2">
    <location>
        <position position="128"/>
    </location>
</feature>
<dbReference type="EMBL" id="GBEZ01027257">
    <property type="protein sequence ID" value="JAC60035.1"/>
    <property type="molecule type" value="Transcribed_RNA"/>
</dbReference>
<evidence type="ECO:0000313" key="2">
    <source>
        <dbReference type="EMBL" id="JAC60035.1"/>
    </source>
</evidence>
<evidence type="ECO:0000256" key="1">
    <source>
        <dbReference type="SAM" id="MobiDB-lite"/>
    </source>
</evidence>
<gene>
    <name evidence="2" type="ORF">TSPGSL018_30000</name>
</gene>
<sequence>MSTIKNWEAQARTNSILASSLKTLEHRVQELSILLQWKSEAEGKFDDISEAMALMNDQFEDFEQQVEDNQINLKMQIDKLGEQNKSASRFFPTKFSFRQNKGQSKIDTVDEGSIMPPSHFAALDTSEK</sequence>
<organism evidence="2">
    <name type="scientific">Tetraselmis sp. GSL018</name>
    <dbReference type="NCBI Taxonomy" id="582737"/>
    <lineage>
        <taxon>Eukaryota</taxon>
        <taxon>Viridiplantae</taxon>
        <taxon>Chlorophyta</taxon>
        <taxon>core chlorophytes</taxon>
        <taxon>Chlorodendrophyceae</taxon>
        <taxon>Chlorodendrales</taxon>
        <taxon>Chlorodendraceae</taxon>
        <taxon>Tetraselmis</taxon>
    </lineage>
</organism>
<reference evidence="2" key="1">
    <citation type="submission" date="2014-05" db="EMBL/GenBank/DDBJ databases">
        <title>The transcriptome of the halophilic microalga Tetraselmis sp. GSL018 isolated from the Great Salt Lake, Utah.</title>
        <authorList>
            <person name="Jinkerson R.E."/>
            <person name="D'Adamo S."/>
            <person name="Posewitz M.C."/>
        </authorList>
    </citation>
    <scope>NUCLEOTIDE SEQUENCE</scope>
    <source>
        <strain evidence="2">GSL018</strain>
    </source>
</reference>
<proteinExistence type="predicted"/>
<dbReference type="AlphaFoldDB" id="A0A061QNL3"/>
<accession>A0A061QNL3</accession>
<name>A0A061QNL3_9CHLO</name>
<protein>
    <submittedName>
        <fullName evidence="2">Uncharacterized protein</fullName>
    </submittedName>
</protein>